<evidence type="ECO:0000256" key="10">
    <source>
        <dbReference type="ARBA" id="ARBA00022989"/>
    </source>
</evidence>
<comment type="catalytic activity">
    <reaction evidence="14">
        <text>a 1,2-diacyl-sn-glycerol + UDP-alpha-D-glucose = a 1,2-diacyl-3-O-(beta-D-glucopyranosyl)-sn-glycerol + UDP + H(+)</text>
        <dbReference type="Rhea" id="RHEA:17285"/>
        <dbReference type="ChEBI" id="CHEBI:15378"/>
        <dbReference type="ChEBI" id="CHEBI:17815"/>
        <dbReference type="ChEBI" id="CHEBI:58223"/>
        <dbReference type="ChEBI" id="CHEBI:58885"/>
        <dbReference type="ChEBI" id="CHEBI:75799"/>
        <dbReference type="EC" id="2.4.1.336"/>
    </reaction>
</comment>
<feature type="transmembrane region" description="Helical" evidence="19">
    <location>
        <begin position="580"/>
        <end position="600"/>
    </location>
</feature>
<keyword evidence="13" id="KW-0119">Carbohydrate metabolism</keyword>
<comment type="similarity">
    <text evidence="3">Belongs to the glycosyltransferase 2 family.</text>
</comment>
<dbReference type="Pfam" id="PF13641">
    <property type="entry name" value="Glyco_tranf_2_3"/>
    <property type="match status" value="1"/>
</dbReference>
<evidence type="ECO:0000256" key="13">
    <source>
        <dbReference type="ARBA" id="ARBA00023277"/>
    </source>
</evidence>
<evidence type="ECO:0000313" key="21">
    <source>
        <dbReference type="Proteomes" id="UP000017396"/>
    </source>
</evidence>
<keyword evidence="11" id="KW-0443">Lipid metabolism</keyword>
<keyword evidence="21" id="KW-1185">Reference proteome</keyword>
<keyword evidence="12 19" id="KW-0472">Membrane</keyword>
<evidence type="ECO:0000256" key="11">
    <source>
        <dbReference type="ARBA" id="ARBA00023098"/>
    </source>
</evidence>
<evidence type="ECO:0000313" key="20">
    <source>
        <dbReference type="EMBL" id="AGY56821.1"/>
    </source>
</evidence>
<dbReference type="GO" id="GO:0046467">
    <property type="term" value="P:membrane lipid biosynthetic process"/>
    <property type="evidence" value="ECO:0007669"/>
    <property type="project" value="UniProtKB-ARBA"/>
</dbReference>
<dbReference type="GO" id="GO:0006071">
    <property type="term" value="P:glycerol metabolic process"/>
    <property type="evidence" value="ECO:0007669"/>
    <property type="project" value="UniProtKB-KW"/>
</dbReference>
<dbReference type="RefSeq" id="WP_023171856.1">
    <property type="nucleotide sequence ID" value="NC_022600.1"/>
</dbReference>
<keyword evidence="9" id="KW-0460">Magnesium</keyword>
<dbReference type="PANTHER" id="PTHR43867:SF4">
    <property type="entry name" value="BETA-(1-3)-GLUCOSYL TRANSFERASE"/>
    <property type="match status" value="1"/>
</dbReference>
<feature type="transmembrane region" description="Helical" evidence="19">
    <location>
        <begin position="92"/>
        <end position="117"/>
    </location>
</feature>
<evidence type="ECO:0000256" key="16">
    <source>
        <dbReference type="ARBA" id="ARBA00068721"/>
    </source>
</evidence>
<keyword evidence="10 19" id="KW-1133">Transmembrane helix</keyword>
<dbReference type="PANTHER" id="PTHR43867">
    <property type="entry name" value="CELLULOSE SYNTHASE CATALYTIC SUBUNIT A [UDP-FORMING]"/>
    <property type="match status" value="1"/>
</dbReference>
<evidence type="ECO:0000256" key="18">
    <source>
        <dbReference type="SAM" id="MobiDB-lite"/>
    </source>
</evidence>
<evidence type="ECO:0000256" key="9">
    <source>
        <dbReference type="ARBA" id="ARBA00022842"/>
    </source>
</evidence>
<name>U5QD81_GLOK1</name>
<dbReference type="SUPFAM" id="SSF53448">
    <property type="entry name" value="Nucleotide-diphospho-sugar transferases"/>
    <property type="match status" value="1"/>
</dbReference>
<dbReference type="GO" id="GO:0005886">
    <property type="term" value="C:plasma membrane"/>
    <property type="evidence" value="ECO:0007669"/>
    <property type="project" value="TreeGrafter"/>
</dbReference>
<feature type="region of interest" description="Disordered" evidence="18">
    <location>
        <begin position="705"/>
        <end position="745"/>
    </location>
</feature>
<evidence type="ECO:0000256" key="5">
    <source>
        <dbReference type="ARBA" id="ARBA00022676"/>
    </source>
</evidence>
<feature type="transmembrane region" description="Helical" evidence="19">
    <location>
        <begin position="12"/>
        <end position="29"/>
    </location>
</feature>
<evidence type="ECO:0000256" key="4">
    <source>
        <dbReference type="ARBA" id="ARBA00022516"/>
    </source>
</evidence>
<feature type="transmembrane region" description="Helical" evidence="19">
    <location>
        <begin position="472"/>
        <end position="490"/>
    </location>
</feature>
<dbReference type="FunFam" id="3.90.550.10:FF:000164">
    <property type="entry name" value="Beta-(1-3)-glucosyl transferase"/>
    <property type="match status" value="1"/>
</dbReference>
<dbReference type="Proteomes" id="UP000017396">
    <property type="component" value="Chromosome"/>
</dbReference>
<evidence type="ECO:0000256" key="2">
    <source>
        <dbReference type="ARBA" id="ARBA00004141"/>
    </source>
</evidence>
<dbReference type="EMBL" id="CP003587">
    <property type="protein sequence ID" value="AGY56821.1"/>
    <property type="molecule type" value="Genomic_DNA"/>
</dbReference>
<dbReference type="OrthoDB" id="9766299at2"/>
<evidence type="ECO:0000256" key="15">
    <source>
        <dbReference type="ARBA" id="ARBA00066964"/>
    </source>
</evidence>
<keyword evidence="7 19" id="KW-0812">Transmembrane</keyword>
<sequence>MPVILDVLTDSLHFFSFAFLLAVLLTIFDRTVKRKAALGEWPALLAVHLPAAALSRFFATHGWEFLVPLGVNAVAYLLVRPLMRPFRPSGRLLFLTNTLFIVSSLAWGIAFAAGLEISLPTRLLLFASYPLLILSLPIGVVAMIEQWEVLAREHWLRPRTIRPLGQREEYPRVCLQVPCYAEPPEVVIQTLDRLAALDYPNFEVMVIDNNTKDPELWKPLEAHCERLGERFRFFHVDPLAGAKAGALNFALRHTPSEVEIVGVIDADYHAEADFLSALLGHFDDPRMGFVQTPHDYRDWQRSPYQRLCYWEYKTFFATTMPSLNEKDAGLTVGTMCLIRRRALEEAGGWSEWCQTEDSELAIRIHAAGYTSVYVPQTFGRGLIPETFAGYKKQRFRWTYGPVQEFKHHLKLFLPGRWAEPSALRPLQKLHHMNHGLGPFTTGLNFLLLPVMLAVVASMVIHHEVIAAPPTLWLASSTSLVGSWLLSWLIYRSEMGCSLRDALGAMLAKQALSHTMIMASVRGLFTDRIPWRRTNKFKSLPSGLQALASVKAELLLGLGCLGLGCVLALHQRPGSLAHMLGLGFILQSFAYLPAPLLALIAEGEIQKAHRPLVVRRPAWQLSGRALAGSALGGVAAAALVALGLQAPANQPARTALPVQKARPATTAQIQPRIATAVAGTPEHPPLAAHTFREPGRDIVAALPQRSAPPAPAAQRAEARRSAPLATGQNPQKVAAPPGGEPEQTQPADAELALIPAEEPTTAIQLLAVTTPAVPNCYDPQLKARDYRCFNRKN</sequence>
<dbReference type="GO" id="GO:0016758">
    <property type="term" value="F:hexosyltransferase activity"/>
    <property type="evidence" value="ECO:0007669"/>
    <property type="project" value="TreeGrafter"/>
</dbReference>
<keyword evidence="5" id="KW-0328">Glycosyltransferase</keyword>
<feature type="transmembrane region" description="Helical" evidence="19">
    <location>
        <begin position="436"/>
        <end position="460"/>
    </location>
</feature>
<feature type="transmembrane region" description="Helical" evidence="19">
    <location>
        <begin position="123"/>
        <end position="144"/>
    </location>
</feature>
<dbReference type="AlphaFoldDB" id="U5QD81"/>
<comment type="subcellular location">
    <subcellularLocation>
        <location evidence="2">Membrane</location>
        <topology evidence="2">Multi-pass membrane protein</topology>
    </subcellularLocation>
</comment>
<evidence type="ECO:0000256" key="14">
    <source>
        <dbReference type="ARBA" id="ARBA00053004"/>
    </source>
</evidence>
<dbReference type="STRING" id="1183438.GKIL_0575"/>
<evidence type="ECO:0000256" key="19">
    <source>
        <dbReference type="SAM" id="Phobius"/>
    </source>
</evidence>
<keyword evidence="4" id="KW-0444">Lipid biosynthesis</keyword>
<evidence type="ECO:0000256" key="6">
    <source>
        <dbReference type="ARBA" id="ARBA00022679"/>
    </source>
</evidence>
<dbReference type="KEGG" id="glj:GKIL_0575"/>
<organism evidence="20 21">
    <name type="scientific">Gloeobacter kilaueensis (strain ATCC BAA-2537 / CCAP 1431/1 / ULC 316 / JS1)</name>
    <dbReference type="NCBI Taxonomy" id="1183438"/>
    <lineage>
        <taxon>Bacteria</taxon>
        <taxon>Bacillati</taxon>
        <taxon>Cyanobacteriota</taxon>
        <taxon>Cyanophyceae</taxon>
        <taxon>Gloeobacterales</taxon>
        <taxon>Gloeobacteraceae</taxon>
        <taxon>Gloeobacter</taxon>
    </lineage>
</organism>
<feature type="transmembrane region" description="Helical" evidence="19">
    <location>
        <begin position="65"/>
        <end position="83"/>
    </location>
</feature>
<feature type="transmembrane region" description="Helical" evidence="19">
    <location>
        <begin position="620"/>
        <end position="643"/>
    </location>
</feature>
<keyword evidence="8" id="KW-0319">Glycerol metabolism</keyword>
<evidence type="ECO:0000256" key="1">
    <source>
        <dbReference type="ARBA" id="ARBA00001946"/>
    </source>
</evidence>
<evidence type="ECO:0000256" key="8">
    <source>
        <dbReference type="ARBA" id="ARBA00022798"/>
    </source>
</evidence>
<dbReference type="HOGENOM" id="CLU_354430_0_0_3"/>
<dbReference type="Gene3D" id="3.90.550.10">
    <property type="entry name" value="Spore Coat Polysaccharide Biosynthesis Protein SpsA, Chain A"/>
    <property type="match status" value="1"/>
</dbReference>
<dbReference type="InterPro" id="IPR050321">
    <property type="entry name" value="Glycosyltr_2/OpgH_subfam"/>
</dbReference>
<evidence type="ECO:0000256" key="12">
    <source>
        <dbReference type="ARBA" id="ARBA00023136"/>
    </source>
</evidence>
<reference evidence="20 21" key="1">
    <citation type="journal article" date="2013" name="PLoS ONE">
        <title>Cultivation and Complete Genome Sequencing of Gloeobacter kilaueensis sp. nov., from a Lava Cave in Kilauea Caldera, Hawai'i.</title>
        <authorList>
            <person name="Saw J.H."/>
            <person name="Schatz M."/>
            <person name="Brown M.V."/>
            <person name="Kunkel D.D."/>
            <person name="Foster J.S."/>
            <person name="Shick H."/>
            <person name="Christensen S."/>
            <person name="Hou S."/>
            <person name="Wan X."/>
            <person name="Donachie S.P."/>
        </authorList>
    </citation>
    <scope>NUCLEOTIDE SEQUENCE [LARGE SCALE GENOMIC DNA]</scope>
    <source>
        <strain evidence="21">JS</strain>
    </source>
</reference>
<dbReference type="EC" id="2.4.1.336" evidence="15"/>
<gene>
    <name evidence="20" type="ORF">GKIL_0575</name>
</gene>
<keyword evidence="6 20" id="KW-0808">Transferase</keyword>
<dbReference type="InterPro" id="IPR029044">
    <property type="entry name" value="Nucleotide-diphossugar_trans"/>
</dbReference>
<accession>U5QD81</accession>
<feature type="transmembrane region" description="Helical" evidence="19">
    <location>
        <begin position="544"/>
        <end position="568"/>
    </location>
</feature>
<dbReference type="CDD" id="cd06435">
    <property type="entry name" value="CESA_NdvC_like"/>
    <property type="match status" value="1"/>
</dbReference>
<evidence type="ECO:0000256" key="7">
    <source>
        <dbReference type="ARBA" id="ARBA00022692"/>
    </source>
</evidence>
<comment type="cofactor">
    <cofactor evidence="1">
        <name>Mg(2+)</name>
        <dbReference type="ChEBI" id="CHEBI:18420"/>
    </cofactor>
</comment>
<evidence type="ECO:0000256" key="3">
    <source>
        <dbReference type="ARBA" id="ARBA00006739"/>
    </source>
</evidence>
<dbReference type="eggNOG" id="COG1215">
    <property type="taxonomic scope" value="Bacteria"/>
</dbReference>
<proteinExistence type="inferred from homology"/>
<protein>
    <recommendedName>
        <fullName evidence="16">Beta-monoglucosyldiacylglycerol synthase</fullName>
        <ecNumber evidence="15">2.4.1.336</ecNumber>
    </recommendedName>
    <alternativeName>
        <fullName evidence="17">UDP-glucose:1,2-diacylglycerol 3-beta-D-glucosyltransferase</fullName>
    </alternativeName>
</protein>
<evidence type="ECO:0000256" key="17">
    <source>
        <dbReference type="ARBA" id="ARBA00078564"/>
    </source>
</evidence>
<dbReference type="PATRIC" id="fig|1183438.3.peg.575"/>